<keyword evidence="1" id="KW-0472">Membrane</keyword>
<keyword evidence="1" id="KW-1133">Transmembrane helix</keyword>
<dbReference type="PANTHER" id="PTHR34149">
    <property type="entry name" value="PROTEIN CBG11905-RELATED"/>
    <property type="match status" value="1"/>
</dbReference>
<organism evidence="3 4">
    <name type="scientific">Cylicocyclus nassatus</name>
    <name type="common">Nematode worm</name>
    <dbReference type="NCBI Taxonomy" id="53992"/>
    <lineage>
        <taxon>Eukaryota</taxon>
        <taxon>Metazoa</taxon>
        <taxon>Ecdysozoa</taxon>
        <taxon>Nematoda</taxon>
        <taxon>Chromadorea</taxon>
        <taxon>Rhabditida</taxon>
        <taxon>Rhabditina</taxon>
        <taxon>Rhabditomorpha</taxon>
        <taxon>Strongyloidea</taxon>
        <taxon>Strongylidae</taxon>
        <taxon>Cylicocyclus</taxon>
    </lineage>
</organism>
<dbReference type="Pfam" id="PF10853">
    <property type="entry name" value="DUF2650"/>
    <property type="match status" value="1"/>
</dbReference>
<dbReference type="InterPro" id="IPR022559">
    <property type="entry name" value="SUP-1-like"/>
</dbReference>
<dbReference type="EMBL" id="CATQJL010000305">
    <property type="protein sequence ID" value="CAJ0603012.1"/>
    <property type="molecule type" value="Genomic_DNA"/>
</dbReference>
<comment type="caution">
    <text evidence="3">The sequence shown here is derived from an EMBL/GenBank/DDBJ whole genome shotgun (WGS) entry which is preliminary data.</text>
</comment>
<accession>A0AA36H3F2</accession>
<proteinExistence type="predicted"/>
<feature type="signal peptide" evidence="2">
    <location>
        <begin position="1"/>
        <end position="17"/>
    </location>
</feature>
<dbReference type="AlphaFoldDB" id="A0AA36H3F2"/>
<gene>
    <name evidence="3" type="ORF">CYNAS_LOCUS14995</name>
</gene>
<keyword evidence="4" id="KW-1185">Reference proteome</keyword>
<feature type="transmembrane region" description="Helical" evidence="1">
    <location>
        <begin position="83"/>
        <end position="105"/>
    </location>
</feature>
<evidence type="ECO:0000313" key="4">
    <source>
        <dbReference type="Proteomes" id="UP001176961"/>
    </source>
</evidence>
<evidence type="ECO:0000256" key="1">
    <source>
        <dbReference type="SAM" id="Phobius"/>
    </source>
</evidence>
<feature type="chain" id="PRO_5041292600" evidence="2">
    <location>
        <begin position="18"/>
        <end position="110"/>
    </location>
</feature>
<evidence type="ECO:0000256" key="2">
    <source>
        <dbReference type="SAM" id="SignalP"/>
    </source>
</evidence>
<protein>
    <submittedName>
        <fullName evidence="3">Uncharacterized protein</fullName>
    </submittedName>
</protein>
<reference evidence="3" key="1">
    <citation type="submission" date="2023-07" db="EMBL/GenBank/DDBJ databases">
        <authorList>
            <consortium name="CYATHOMIX"/>
        </authorList>
    </citation>
    <scope>NUCLEOTIDE SEQUENCE</scope>
    <source>
        <strain evidence="3">N/A</strain>
    </source>
</reference>
<keyword evidence="2" id="KW-0732">Signal</keyword>
<dbReference type="PANTHER" id="PTHR34149:SF2">
    <property type="entry name" value="PROTEIN CBG11905"/>
    <property type="match status" value="1"/>
</dbReference>
<evidence type="ECO:0000313" key="3">
    <source>
        <dbReference type="EMBL" id="CAJ0603012.1"/>
    </source>
</evidence>
<keyword evidence="1" id="KW-0812">Transmembrane</keyword>
<name>A0AA36H3F2_CYLNA</name>
<sequence>MNSSLILLSFFISLVLSESVDPDESPPMIHSPSVIRPHRLRTHHHKREIGQSCGTEICPENTIFLYYRCDRTGRDKCHWYLRMWTIVIFGVVLVKAAFACFVSFFRCVCC</sequence>
<dbReference type="Proteomes" id="UP001176961">
    <property type="component" value="Unassembled WGS sequence"/>
</dbReference>